<dbReference type="PANTHER" id="PTHR42914">
    <property type="entry name" value="7-CYANO-7-DEAZAGUANINE SYNTHASE"/>
    <property type="match status" value="1"/>
</dbReference>
<dbReference type="RefSeq" id="WP_061272018.1">
    <property type="nucleotide sequence ID" value="NZ_CBCRXN010000005.1"/>
</dbReference>
<dbReference type="GO" id="GO:0016879">
    <property type="term" value="F:ligase activity, forming carbon-nitrogen bonds"/>
    <property type="evidence" value="ECO:0007669"/>
    <property type="project" value="UniProtKB-UniRule"/>
</dbReference>
<dbReference type="UniPathway" id="UPA00391"/>
<comment type="caution">
    <text evidence="12">The sequence shown here is derived from an EMBL/GenBank/DDBJ whole genome shotgun (WGS) entry which is preliminary data.</text>
</comment>
<evidence type="ECO:0000313" key="12">
    <source>
        <dbReference type="EMBL" id="PYD57888.1"/>
    </source>
</evidence>
<keyword evidence="5 11" id="KW-0671">Queuosine biosynthesis</keyword>
<evidence type="ECO:0000256" key="8">
    <source>
        <dbReference type="ARBA" id="ARBA00037993"/>
    </source>
</evidence>
<dbReference type="OrthoDB" id="9789567at2"/>
<keyword evidence="2 11" id="KW-0436">Ligase</keyword>
<dbReference type="EMBL" id="NKUC01000005">
    <property type="protein sequence ID" value="PYD57888.1"/>
    <property type="molecule type" value="Genomic_DNA"/>
</dbReference>
<evidence type="ECO:0000256" key="6">
    <source>
        <dbReference type="ARBA" id="ARBA00022833"/>
    </source>
</evidence>
<organism evidence="12 13">
    <name type="scientific">Komagataeibacter xylinus</name>
    <name type="common">Gluconacetobacter xylinus</name>
    <dbReference type="NCBI Taxonomy" id="28448"/>
    <lineage>
        <taxon>Bacteria</taxon>
        <taxon>Pseudomonadati</taxon>
        <taxon>Pseudomonadota</taxon>
        <taxon>Alphaproteobacteria</taxon>
        <taxon>Acetobacterales</taxon>
        <taxon>Acetobacteraceae</taxon>
        <taxon>Komagataeibacter</taxon>
    </lineage>
</organism>
<gene>
    <name evidence="11 12" type="primary">queC</name>
    <name evidence="12" type="ORF">CFR75_03885</name>
</gene>
<evidence type="ECO:0000256" key="10">
    <source>
        <dbReference type="ARBA" id="ARBA00047890"/>
    </source>
</evidence>
<dbReference type="GO" id="GO:0008616">
    <property type="term" value="P:tRNA queuosine(34) biosynthetic process"/>
    <property type="evidence" value="ECO:0007669"/>
    <property type="project" value="UniProtKB-UniRule"/>
</dbReference>
<evidence type="ECO:0000256" key="11">
    <source>
        <dbReference type="HAMAP-Rule" id="MF_01633"/>
    </source>
</evidence>
<accession>A0A318Q4X2</accession>
<keyword evidence="7 11" id="KW-0067">ATP-binding</keyword>
<comment type="cofactor">
    <cofactor evidence="11">
        <name>Zn(2+)</name>
        <dbReference type="ChEBI" id="CHEBI:29105"/>
    </cofactor>
    <text evidence="11">Binds 1 zinc ion per subunit.</text>
</comment>
<dbReference type="AlphaFoldDB" id="A0A318Q4X2"/>
<evidence type="ECO:0000256" key="5">
    <source>
        <dbReference type="ARBA" id="ARBA00022785"/>
    </source>
</evidence>
<comment type="catalytic activity">
    <reaction evidence="10 11">
        <text>7-carboxy-7-carbaguanine + NH4(+) + 2 ATP = 7-cyano-7-carbaguanine + 2 AMP + 2 diphosphate + 2 H(+)</text>
        <dbReference type="Rhea" id="RHEA:27982"/>
        <dbReference type="ChEBI" id="CHEBI:15378"/>
        <dbReference type="ChEBI" id="CHEBI:28938"/>
        <dbReference type="ChEBI" id="CHEBI:30616"/>
        <dbReference type="ChEBI" id="CHEBI:33019"/>
        <dbReference type="ChEBI" id="CHEBI:45075"/>
        <dbReference type="ChEBI" id="CHEBI:61036"/>
        <dbReference type="ChEBI" id="CHEBI:456215"/>
        <dbReference type="EC" id="6.3.4.20"/>
    </reaction>
</comment>
<keyword evidence="4 11" id="KW-0547">Nucleotide-binding</keyword>
<dbReference type="PANTHER" id="PTHR42914:SF1">
    <property type="entry name" value="7-CYANO-7-DEAZAGUANINE SYNTHASE"/>
    <property type="match status" value="1"/>
</dbReference>
<dbReference type="STRING" id="1220579.GCA_001571345_00737"/>
<proteinExistence type="inferred from homology"/>
<feature type="binding site" evidence="11">
    <location>
        <position position="226"/>
    </location>
    <ligand>
        <name>Zn(2+)</name>
        <dbReference type="ChEBI" id="CHEBI:29105"/>
    </ligand>
</feature>
<dbReference type="NCBIfam" id="TIGR00364">
    <property type="entry name" value="7-cyano-7-deazaguanine synthase QueC"/>
    <property type="match status" value="1"/>
</dbReference>
<keyword evidence="3 11" id="KW-0479">Metal-binding</keyword>
<evidence type="ECO:0000256" key="7">
    <source>
        <dbReference type="ARBA" id="ARBA00022840"/>
    </source>
</evidence>
<protein>
    <recommendedName>
        <fullName evidence="9 11">7-cyano-7-deazaguanine synthase</fullName>
        <ecNumber evidence="9 11">6.3.4.20</ecNumber>
    </recommendedName>
    <alternativeName>
        <fullName evidence="11">7-cyano-7-carbaguanine synthase</fullName>
    </alternativeName>
    <alternativeName>
        <fullName evidence="11">PreQ(0) synthase</fullName>
    </alternativeName>
    <alternativeName>
        <fullName evidence="11">Queuosine biosynthesis protein QueC</fullName>
    </alternativeName>
</protein>
<feature type="binding site" evidence="11">
    <location>
        <position position="223"/>
    </location>
    <ligand>
        <name>Zn(2+)</name>
        <dbReference type="ChEBI" id="CHEBI:29105"/>
    </ligand>
</feature>
<sequence length="246" mass="26955">MSVSPPPSSRPENEAALVLFSGGQDSATCLAWALARFGRVETLGFDYGQRHAVELECRATLRDGMARLNPTWAQRLGADHTLDLAALGTVSDTALTREAEITLTEGGLPNTFVPGRNIIFLTFAAALAARRNIRHIVTGVCETDYSGYPDCRDDTIKSLQVTLNLGMASHYILHTPLMWIDKAQTWELAAQLGGDALVHLINRESHSCYLGTRGVMHEWGHGCGTCPACLLRKAGWERFMAQKHHV</sequence>
<evidence type="ECO:0000256" key="3">
    <source>
        <dbReference type="ARBA" id="ARBA00022723"/>
    </source>
</evidence>
<feature type="binding site" evidence="11">
    <location>
        <position position="208"/>
    </location>
    <ligand>
        <name>Zn(2+)</name>
        <dbReference type="ChEBI" id="CHEBI:29105"/>
    </ligand>
</feature>
<dbReference type="PIRSF" id="PIRSF006293">
    <property type="entry name" value="ExsB"/>
    <property type="match status" value="1"/>
</dbReference>
<dbReference type="EC" id="6.3.4.20" evidence="9 11"/>
<dbReference type="HAMAP" id="MF_01633">
    <property type="entry name" value="QueC"/>
    <property type="match status" value="1"/>
</dbReference>
<evidence type="ECO:0000256" key="4">
    <source>
        <dbReference type="ARBA" id="ARBA00022741"/>
    </source>
</evidence>
<reference evidence="12 13" key="1">
    <citation type="submission" date="2017-07" db="EMBL/GenBank/DDBJ databases">
        <title>A draft genome sequence of Komagataeibacter xylinus LMG 1515.</title>
        <authorList>
            <person name="Skraban J."/>
            <person name="Cleenwerck I."/>
            <person name="Vandamme P."/>
            <person name="Trcek J."/>
        </authorList>
    </citation>
    <scope>NUCLEOTIDE SEQUENCE [LARGE SCALE GENOMIC DNA]</scope>
    <source>
        <strain evidence="12 13">LMG 1515</strain>
    </source>
</reference>
<feature type="binding site" evidence="11">
    <location>
        <begin position="20"/>
        <end position="30"/>
    </location>
    <ligand>
        <name>ATP</name>
        <dbReference type="ChEBI" id="CHEBI:30616"/>
    </ligand>
</feature>
<dbReference type="Pfam" id="PF06508">
    <property type="entry name" value="QueC"/>
    <property type="match status" value="1"/>
</dbReference>
<evidence type="ECO:0000256" key="9">
    <source>
        <dbReference type="ARBA" id="ARBA00039149"/>
    </source>
</evidence>
<comment type="pathway">
    <text evidence="1 11">Purine metabolism; 7-cyano-7-deazaguanine biosynthesis.</text>
</comment>
<dbReference type="Proteomes" id="UP000248257">
    <property type="component" value="Unassembled WGS sequence"/>
</dbReference>
<dbReference type="Gene3D" id="3.40.50.620">
    <property type="entry name" value="HUPs"/>
    <property type="match status" value="1"/>
</dbReference>
<keyword evidence="13" id="KW-1185">Reference proteome</keyword>
<dbReference type="InterPro" id="IPR014729">
    <property type="entry name" value="Rossmann-like_a/b/a_fold"/>
</dbReference>
<comment type="similarity">
    <text evidence="8 11">Belongs to the QueC family.</text>
</comment>
<evidence type="ECO:0000256" key="1">
    <source>
        <dbReference type="ARBA" id="ARBA00005061"/>
    </source>
</evidence>
<dbReference type="SUPFAM" id="SSF52402">
    <property type="entry name" value="Adenine nucleotide alpha hydrolases-like"/>
    <property type="match status" value="1"/>
</dbReference>
<keyword evidence="6 11" id="KW-0862">Zinc</keyword>
<dbReference type="CDD" id="cd01995">
    <property type="entry name" value="QueC-like"/>
    <property type="match status" value="1"/>
</dbReference>
<dbReference type="GO" id="GO:0008270">
    <property type="term" value="F:zinc ion binding"/>
    <property type="evidence" value="ECO:0007669"/>
    <property type="project" value="UniProtKB-UniRule"/>
</dbReference>
<evidence type="ECO:0000256" key="2">
    <source>
        <dbReference type="ARBA" id="ARBA00022598"/>
    </source>
</evidence>
<comment type="function">
    <text evidence="11">Catalyzes the ATP-dependent conversion of 7-carboxy-7-deazaguanine (CDG) to 7-cyano-7-deazaguanine (preQ(0)).</text>
</comment>
<evidence type="ECO:0000313" key="13">
    <source>
        <dbReference type="Proteomes" id="UP000248257"/>
    </source>
</evidence>
<dbReference type="GO" id="GO:0005524">
    <property type="term" value="F:ATP binding"/>
    <property type="evidence" value="ECO:0007669"/>
    <property type="project" value="UniProtKB-UniRule"/>
</dbReference>
<dbReference type="InterPro" id="IPR018317">
    <property type="entry name" value="QueC"/>
</dbReference>
<name>A0A318Q4X2_KOMXY</name>
<feature type="binding site" evidence="11">
    <location>
        <position position="229"/>
    </location>
    <ligand>
        <name>Zn(2+)</name>
        <dbReference type="ChEBI" id="CHEBI:29105"/>
    </ligand>
</feature>